<dbReference type="InterPro" id="IPR029044">
    <property type="entry name" value="Nucleotide-diphossugar_trans"/>
</dbReference>
<feature type="domain" description="Glycosyltransferase 2-like" evidence="1">
    <location>
        <begin position="9"/>
        <end position="131"/>
    </location>
</feature>
<protein>
    <recommendedName>
        <fullName evidence="1">Glycosyltransferase 2-like domain-containing protein</fullName>
    </recommendedName>
</protein>
<dbReference type="EMBL" id="MHBW01000005">
    <property type="protein sequence ID" value="OGY09750.1"/>
    <property type="molecule type" value="Genomic_DNA"/>
</dbReference>
<gene>
    <name evidence="2" type="ORF">A2782_02845</name>
</gene>
<evidence type="ECO:0000313" key="2">
    <source>
        <dbReference type="EMBL" id="OGY09750.1"/>
    </source>
</evidence>
<comment type="caution">
    <text evidence="2">The sequence shown here is derived from an EMBL/GenBank/DDBJ whole genome shotgun (WGS) entry which is preliminary data.</text>
</comment>
<reference evidence="2 3" key="1">
    <citation type="journal article" date="2016" name="Nat. Commun.">
        <title>Thousands of microbial genomes shed light on interconnected biogeochemical processes in an aquifer system.</title>
        <authorList>
            <person name="Anantharaman K."/>
            <person name="Brown C.T."/>
            <person name="Hug L.A."/>
            <person name="Sharon I."/>
            <person name="Castelle C.J."/>
            <person name="Probst A.J."/>
            <person name="Thomas B.C."/>
            <person name="Singh A."/>
            <person name="Wilkins M.J."/>
            <person name="Karaoz U."/>
            <person name="Brodie E.L."/>
            <person name="Williams K.H."/>
            <person name="Hubbard S.S."/>
            <person name="Banfield J.F."/>
        </authorList>
    </citation>
    <scope>NUCLEOTIDE SEQUENCE [LARGE SCALE GENOMIC DNA]</scope>
</reference>
<accession>A0A1G1V2Z1</accession>
<sequence>MQKRKVELSIIILNYNTGDIFSKCVDSVLRATENLQSPHSELILLDNASTDNSFKVPKKERVIGIQNGSNLGFARGCNRGIREAKGKYVLLLNPDTVVIKDAIQKLLDFAKACPDAGAVGPKLLNPDGTTQPSAFYLPTLWGAIKEFWLGQKGIYSKYIPKKRPVESLVAVEALVMAAFLLTPRALKKVGFLNEKYFMYFEDLDYCRNLKSAGLKVYYLSEAEVIHYHGVSGKNVASQENQWRRLIPSSKIYHGTLTHNLINFVIWSGQKWQRVLDGR</sequence>
<dbReference type="PANTHER" id="PTHR43179">
    <property type="entry name" value="RHAMNOSYLTRANSFERASE WBBL"/>
    <property type="match status" value="1"/>
</dbReference>
<dbReference type="CDD" id="cd04186">
    <property type="entry name" value="GT_2_like_c"/>
    <property type="match status" value="1"/>
</dbReference>
<dbReference type="InterPro" id="IPR001173">
    <property type="entry name" value="Glyco_trans_2-like"/>
</dbReference>
<evidence type="ECO:0000313" key="3">
    <source>
        <dbReference type="Proteomes" id="UP000177967"/>
    </source>
</evidence>
<dbReference type="SUPFAM" id="SSF53448">
    <property type="entry name" value="Nucleotide-diphospho-sugar transferases"/>
    <property type="match status" value="1"/>
</dbReference>
<proteinExistence type="predicted"/>
<name>A0A1G1V2Z1_9BACT</name>
<dbReference type="Gene3D" id="3.90.550.10">
    <property type="entry name" value="Spore Coat Polysaccharide Biosynthesis Protein SpsA, Chain A"/>
    <property type="match status" value="1"/>
</dbReference>
<evidence type="ECO:0000259" key="1">
    <source>
        <dbReference type="Pfam" id="PF00535"/>
    </source>
</evidence>
<dbReference type="PANTHER" id="PTHR43179:SF7">
    <property type="entry name" value="RHAMNOSYLTRANSFERASE WBBL"/>
    <property type="match status" value="1"/>
</dbReference>
<dbReference type="Proteomes" id="UP000177967">
    <property type="component" value="Unassembled WGS sequence"/>
</dbReference>
<dbReference type="Pfam" id="PF00535">
    <property type="entry name" value="Glycos_transf_2"/>
    <property type="match status" value="1"/>
</dbReference>
<dbReference type="AlphaFoldDB" id="A0A1G1V2Z1"/>
<organism evidence="2 3">
    <name type="scientific">Candidatus Blackburnbacteria bacterium RIFCSPHIGHO2_01_FULL_43_15b</name>
    <dbReference type="NCBI Taxonomy" id="1797513"/>
    <lineage>
        <taxon>Bacteria</taxon>
        <taxon>Candidatus Blackburniibacteriota</taxon>
    </lineage>
</organism>
<dbReference type="STRING" id="1797513.A2782_02845"/>